<dbReference type="InterPro" id="IPR036513">
    <property type="entry name" value="STAS_dom_sf"/>
</dbReference>
<evidence type="ECO:0000259" key="1">
    <source>
        <dbReference type="PROSITE" id="PS50801"/>
    </source>
</evidence>
<evidence type="ECO:0000313" key="3">
    <source>
        <dbReference type="Proteomes" id="UP000614047"/>
    </source>
</evidence>
<organism evidence="2 3">
    <name type="scientific">Actinomadura viridis</name>
    <dbReference type="NCBI Taxonomy" id="58110"/>
    <lineage>
        <taxon>Bacteria</taxon>
        <taxon>Bacillati</taxon>
        <taxon>Actinomycetota</taxon>
        <taxon>Actinomycetes</taxon>
        <taxon>Streptosporangiales</taxon>
        <taxon>Thermomonosporaceae</taxon>
        <taxon>Actinomadura</taxon>
    </lineage>
</organism>
<dbReference type="Pfam" id="PF13466">
    <property type="entry name" value="STAS_2"/>
    <property type="match status" value="1"/>
</dbReference>
<dbReference type="AlphaFoldDB" id="A0A931DJ51"/>
<dbReference type="InterPro" id="IPR058548">
    <property type="entry name" value="MlaB-like_STAS"/>
</dbReference>
<dbReference type="Proteomes" id="UP000614047">
    <property type="component" value="Unassembled WGS sequence"/>
</dbReference>
<comment type="caution">
    <text evidence="2">The sequence shown here is derived from an EMBL/GenBank/DDBJ whole genome shotgun (WGS) entry which is preliminary data.</text>
</comment>
<accession>A0A931DJ51</accession>
<dbReference type="CDD" id="cd07043">
    <property type="entry name" value="STAS_anti-anti-sigma_factors"/>
    <property type="match status" value="1"/>
</dbReference>
<dbReference type="InterPro" id="IPR002645">
    <property type="entry name" value="STAS_dom"/>
</dbReference>
<dbReference type="SUPFAM" id="SSF52091">
    <property type="entry name" value="SpoIIaa-like"/>
    <property type="match status" value="1"/>
</dbReference>
<reference evidence="2" key="1">
    <citation type="submission" date="2020-11" db="EMBL/GenBank/DDBJ databases">
        <title>Sequencing the genomes of 1000 actinobacteria strains.</title>
        <authorList>
            <person name="Klenk H.-P."/>
        </authorList>
    </citation>
    <scope>NUCLEOTIDE SEQUENCE</scope>
    <source>
        <strain evidence="2">DSM 43175</strain>
    </source>
</reference>
<keyword evidence="3" id="KW-1185">Reference proteome</keyword>
<feature type="domain" description="STAS" evidence="1">
    <location>
        <begin position="16"/>
        <end position="114"/>
    </location>
</feature>
<dbReference type="EMBL" id="JADOUA010000001">
    <property type="protein sequence ID" value="MBG6090352.1"/>
    <property type="molecule type" value="Genomic_DNA"/>
</dbReference>
<evidence type="ECO:0000313" key="2">
    <source>
        <dbReference type="EMBL" id="MBG6090352.1"/>
    </source>
</evidence>
<dbReference type="Gene3D" id="3.30.750.24">
    <property type="entry name" value="STAS domain"/>
    <property type="match status" value="1"/>
</dbReference>
<protein>
    <submittedName>
        <fullName evidence="2">Anti-anti-sigma factor</fullName>
    </submittedName>
</protein>
<dbReference type="RefSeq" id="WP_197012822.1">
    <property type="nucleotide sequence ID" value="NZ_BAABES010000016.1"/>
</dbReference>
<name>A0A931DJ51_9ACTN</name>
<gene>
    <name evidence="2" type="ORF">IW256_004465</name>
</gene>
<sequence length="118" mass="12538">MNASAAPVPETSVPGVVTFPPEVDLSNGEALLREALRLLRTGTPGLVLDLRECTFCDSSGPNMIFRAQRRADAAGVPMVVVLPWDGIVRRVCDIAGVTRRVPLAPDLDSARAMLADLA</sequence>
<proteinExistence type="predicted"/>
<dbReference type="PROSITE" id="PS50801">
    <property type="entry name" value="STAS"/>
    <property type="match status" value="1"/>
</dbReference>